<feature type="binding site" evidence="17">
    <location>
        <position position="27"/>
    </location>
    <ligand>
        <name>Mg(2+)</name>
        <dbReference type="ChEBI" id="CHEBI:18420"/>
    </ligand>
</feature>
<dbReference type="Gene3D" id="3.40.1170.60">
    <property type="match status" value="1"/>
</dbReference>
<dbReference type="SUPFAM" id="SSF100879">
    <property type="entry name" value="Lesion bypass DNA polymerase (Y-family), little finger domain"/>
    <property type="match status" value="1"/>
</dbReference>
<dbReference type="InterPro" id="IPR053848">
    <property type="entry name" value="IMS_HHH_1"/>
</dbReference>
<evidence type="ECO:0000256" key="14">
    <source>
        <dbReference type="ARBA" id="ARBA00023204"/>
    </source>
</evidence>
<evidence type="ECO:0000313" key="19">
    <source>
        <dbReference type="EMBL" id="HIY65117.1"/>
    </source>
</evidence>
<name>A0A9D2C8C3_9MICO</name>
<dbReference type="AlphaFoldDB" id="A0A9D2C8C3"/>
<feature type="domain" description="UmuC" evidence="18">
    <location>
        <begin position="23"/>
        <end position="203"/>
    </location>
</feature>
<sequence>MSKQDGSNRLVSSPDVDDSNANVLHVDLDAFFASASLLDRPDLRGKPVVIGHDSSRSVVTAATYEARRYGVHSAMPMTRAKQLCPNAVIIDGDFALYKRLSQQVMAILDDVSPEVEQLGTDEAFVFVAGARRLLGRPYDIAVGIRNRIREETGLVASIGAASNRFLAKLASMRSKPDGLLVIPDHEVVGFLHPQPVSALWGVGPAMERKLSRYGLRTIRDIAEMPVDRLQQLLGQASGLKLHQLAWGRDDRNDAVQREREKSIGHDHTFFQSVTRPEQLRSELLRLAEGVGRRVRRAELLARTITIKVRYDDFTTLTRSKTLPSGTDTTRTITETSWALLEAMGPQPPVRLLGVTASSLEEPGQQTSLFEDADFSDADWSTTERTVDALLERFGKDALRTASTLRMDEKREDFGRGDS</sequence>
<dbReference type="GO" id="GO:0003887">
    <property type="term" value="F:DNA-directed DNA polymerase activity"/>
    <property type="evidence" value="ECO:0007669"/>
    <property type="project" value="UniProtKB-UniRule"/>
</dbReference>
<protein>
    <recommendedName>
        <fullName evidence="17">DNA polymerase IV</fullName>
        <shortName evidence="17">Pol IV</shortName>
        <ecNumber evidence="17">2.7.7.7</ecNumber>
    </recommendedName>
</protein>
<dbReference type="InterPro" id="IPR043502">
    <property type="entry name" value="DNA/RNA_pol_sf"/>
</dbReference>
<dbReference type="Gene3D" id="3.30.1490.100">
    <property type="entry name" value="DNA polymerase, Y-family, little finger domain"/>
    <property type="match status" value="1"/>
</dbReference>
<evidence type="ECO:0000256" key="15">
    <source>
        <dbReference type="ARBA" id="ARBA00025589"/>
    </source>
</evidence>
<keyword evidence="6 17" id="KW-0808">Transferase</keyword>
<dbReference type="InterPro" id="IPR036775">
    <property type="entry name" value="DNA_pol_Y-fam_lit_finger_sf"/>
</dbReference>
<evidence type="ECO:0000256" key="13">
    <source>
        <dbReference type="ARBA" id="ARBA00023125"/>
    </source>
</evidence>
<dbReference type="Pfam" id="PF21999">
    <property type="entry name" value="IMS_HHH_1"/>
    <property type="match status" value="1"/>
</dbReference>
<dbReference type="GO" id="GO:0000287">
    <property type="term" value="F:magnesium ion binding"/>
    <property type="evidence" value="ECO:0007669"/>
    <property type="project" value="UniProtKB-UniRule"/>
</dbReference>
<dbReference type="GO" id="GO:0009432">
    <property type="term" value="P:SOS response"/>
    <property type="evidence" value="ECO:0007669"/>
    <property type="project" value="TreeGrafter"/>
</dbReference>
<evidence type="ECO:0000256" key="2">
    <source>
        <dbReference type="ARBA" id="ARBA00010945"/>
    </source>
</evidence>
<comment type="catalytic activity">
    <reaction evidence="16 17">
        <text>DNA(n) + a 2'-deoxyribonucleoside 5'-triphosphate = DNA(n+1) + diphosphate</text>
        <dbReference type="Rhea" id="RHEA:22508"/>
        <dbReference type="Rhea" id="RHEA-COMP:17339"/>
        <dbReference type="Rhea" id="RHEA-COMP:17340"/>
        <dbReference type="ChEBI" id="CHEBI:33019"/>
        <dbReference type="ChEBI" id="CHEBI:61560"/>
        <dbReference type="ChEBI" id="CHEBI:173112"/>
        <dbReference type="EC" id="2.7.7.7"/>
    </reaction>
</comment>
<keyword evidence="11 17" id="KW-0460">Magnesium</keyword>
<dbReference type="FunFam" id="3.30.1490.100:FF:000004">
    <property type="entry name" value="DNA polymerase IV"/>
    <property type="match status" value="1"/>
</dbReference>
<keyword evidence="14 17" id="KW-0234">DNA repair</keyword>
<dbReference type="NCBIfam" id="NF002677">
    <property type="entry name" value="PRK02406.1"/>
    <property type="match status" value="1"/>
</dbReference>
<keyword evidence="7 17" id="KW-0548">Nucleotidyltransferase</keyword>
<dbReference type="PROSITE" id="PS50173">
    <property type="entry name" value="UMUC"/>
    <property type="match status" value="1"/>
</dbReference>
<evidence type="ECO:0000256" key="5">
    <source>
        <dbReference type="ARBA" id="ARBA00022490"/>
    </source>
</evidence>
<dbReference type="Pfam" id="PF11799">
    <property type="entry name" value="IMS_C"/>
    <property type="match status" value="1"/>
</dbReference>
<dbReference type="GO" id="GO:0005829">
    <property type="term" value="C:cytosol"/>
    <property type="evidence" value="ECO:0007669"/>
    <property type="project" value="TreeGrafter"/>
</dbReference>
<organism evidence="19 20">
    <name type="scientific">Candidatus Agrococcus pullicola</name>
    <dbReference type="NCBI Taxonomy" id="2838429"/>
    <lineage>
        <taxon>Bacteria</taxon>
        <taxon>Bacillati</taxon>
        <taxon>Actinomycetota</taxon>
        <taxon>Actinomycetes</taxon>
        <taxon>Micrococcales</taxon>
        <taxon>Microbacteriaceae</taxon>
        <taxon>Agrococcus</taxon>
    </lineage>
</organism>
<keyword evidence="13 17" id="KW-0238">DNA-binding</keyword>
<evidence type="ECO:0000313" key="20">
    <source>
        <dbReference type="Proteomes" id="UP000824005"/>
    </source>
</evidence>
<keyword evidence="4 17" id="KW-0515">Mutator protein</keyword>
<comment type="function">
    <text evidence="15 17">Poorly processive, error-prone DNA polymerase involved in untargeted mutagenesis. Copies undamaged DNA at stalled replication forks, which arise in vivo from mismatched or misaligned primer ends. These misaligned primers can be extended by PolIV. Exhibits no 3'-5' exonuclease (proofreading) activity. May be involved in translesional synthesis, in conjunction with the beta clamp from PolIII.</text>
</comment>
<dbReference type="Gene3D" id="3.30.70.270">
    <property type="match status" value="1"/>
</dbReference>
<evidence type="ECO:0000256" key="3">
    <source>
        <dbReference type="ARBA" id="ARBA00011245"/>
    </source>
</evidence>
<keyword evidence="8 17" id="KW-0235">DNA replication</keyword>
<dbReference type="SUPFAM" id="SSF56672">
    <property type="entry name" value="DNA/RNA polymerases"/>
    <property type="match status" value="1"/>
</dbReference>
<dbReference type="EMBL" id="DXDC01000071">
    <property type="protein sequence ID" value="HIY65117.1"/>
    <property type="molecule type" value="Genomic_DNA"/>
</dbReference>
<dbReference type="Gene3D" id="1.10.150.20">
    <property type="entry name" value="5' to 3' exonuclease, C-terminal subdomain"/>
    <property type="match status" value="1"/>
</dbReference>
<dbReference type="PANTHER" id="PTHR11076">
    <property type="entry name" value="DNA REPAIR POLYMERASE UMUC / TRANSFERASE FAMILY MEMBER"/>
    <property type="match status" value="1"/>
</dbReference>
<evidence type="ECO:0000256" key="17">
    <source>
        <dbReference type="HAMAP-Rule" id="MF_01113"/>
    </source>
</evidence>
<dbReference type="InterPro" id="IPR017961">
    <property type="entry name" value="DNA_pol_Y-fam_little_finger"/>
</dbReference>
<keyword evidence="9 17" id="KW-0479">Metal-binding</keyword>
<evidence type="ECO:0000256" key="1">
    <source>
        <dbReference type="ARBA" id="ARBA00004496"/>
    </source>
</evidence>
<dbReference type="InterPro" id="IPR022880">
    <property type="entry name" value="DNApol_IV"/>
</dbReference>
<evidence type="ECO:0000256" key="16">
    <source>
        <dbReference type="ARBA" id="ARBA00049244"/>
    </source>
</evidence>
<evidence type="ECO:0000256" key="7">
    <source>
        <dbReference type="ARBA" id="ARBA00022695"/>
    </source>
</evidence>
<dbReference type="PANTHER" id="PTHR11076:SF33">
    <property type="entry name" value="DNA POLYMERASE KAPPA"/>
    <property type="match status" value="1"/>
</dbReference>
<evidence type="ECO:0000256" key="8">
    <source>
        <dbReference type="ARBA" id="ARBA00022705"/>
    </source>
</evidence>
<gene>
    <name evidence="17 19" type="primary">dinB</name>
    <name evidence="19" type="ORF">H9830_02430</name>
</gene>
<feature type="site" description="Substrate discrimination" evidence="17">
    <location>
        <position position="32"/>
    </location>
</feature>
<dbReference type="Pfam" id="PF00817">
    <property type="entry name" value="IMS"/>
    <property type="match status" value="1"/>
</dbReference>
<comment type="caution">
    <text evidence="19">The sequence shown here is derived from an EMBL/GenBank/DDBJ whole genome shotgun (WGS) entry which is preliminary data.</text>
</comment>
<evidence type="ECO:0000256" key="9">
    <source>
        <dbReference type="ARBA" id="ARBA00022723"/>
    </source>
</evidence>
<feature type="binding site" evidence="17">
    <location>
        <position position="121"/>
    </location>
    <ligand>
        <name>Mg(2+)</name>
        <dbReference type="ChEBI" id="CHEBI:18420"/>
    </ligand>
</feature>
<dbReference type="HAMAP" id="MF_01113">
    <property type="entry name" value="DNApol_IV"/>
    <property type="match status" value="1"/>
</dbReference>
<feature type="active site" evidence="17">
    <location>
        <position position="122"/>
    </location>
</feature>
<evidence type="ECO:0000256" key="4">
    <source>
        <dbReference type="ARBA" id="ARBA00022457"/>
    </source>
</evidence>
<evidence type="ECO:0000256" key="11">
    <source>
        <dbReference type="ARBA" id="ARBA00022842"/>
    </source>
</evidence>
<keyword evidence="12 17" id="KW-0239">DNA-directed DNA polymerase</keyword>
<proteinExistence type="inferred from homology"/>
<dbReference type="GO" id="GO:0006281">
    <property type="term" value="P:DNA repair"/>
    <property type="evidence" value="ECO:0007669"/>
    <property type="project" value="UniProtKB-UniRule"/>
</dbReference>
<reference evidence="19" key="2">
    <citation type="submission" date="2021-04" db="EMBL/GenBank/DDBJ databases">
        <authorList>
            <person name="Gilroy R."/>
        </authorList>
    </citation>
    <scope>NUCLEOTIDE SEQUENCE</scope>
    <source>
        <strain evidence="19">ChiGjej1B1-98</strain>
    </source>
</reference>
<dbReference type="InterPro" id="IPR043128">
    <property type="entry name" value="Rev_trsase/Diguanyl_cyclase"/>
</dbReference>
<evidence type="ECO:0000259" key="18">
    <source>
        <dbReference type="PROSITE" id="PS50173"/>
    </source>
</evidence>
<reference evidence="19" key="1">
    <citation type="journal article" date="2021" name="PeerJ">
        <title>Extensive microbial diversity within the chicken gut microbiome revealed by metagenomics and culture.</title>
        <authorList>
            <person name="Gilroy R."/>
            <person name="Ravi A."/>
            <person name="Getino M."/>
            <person name="Pursley I."/>
            <person name="Horton D.L."/>
            <person name="Alikhan N.F."/>
            <person name="Baker D."/>
            <person name="Gharbi K."/>
            <person name="Hall N."/>
            <person name="Watson M."/>
            <person name="Adriaenssens E.M."/>
            <person name="Foster-Nyarko E."/>
            <person name="Jarju S."/>
            <person name="Secka A."/>
            <person name="Antonio M."/>
            <person name="Oren A."/>
            <person name="Chaudhuri R.R."/>
            <person name="La Ragione R."/>
            <person name="Hildebrand F."/>
            <person name="Pallen M.J."/>
        </authorList>
    </citation>
    <scope>NUCLEOTIDE SEQUENCE</scope>
    <source>
        <strain evidence="19">ChiGjej1B1-98</strain>
    </source>
</reference>
<dbReference type="GO" id="GO:0042276">
    <property type="term" value="P:error-prone translesion synthesis"/>
    <property type="evidence" value="ECO:0007669"/>
    <property type="project" value="TreeGrafter"/>
</dbReference>
<dbReference type="InterPro" id="IPR050116">
    <property type="entry name" value="DNA_polymerase-Y"/>
</dbReference>
<comment type="subunit">
    <text evidence="3 17">Monomer.</text>
</comment>
<keyword evidence="5 17" id="KW-0963">Cytoplasm</keyword>
<dbReference type="EC" id="2.7.7.7" evidence="17"/>
<dbReference type="GO" id="GO:0003684">
    <property type="term" value="F:damaged DNA binding"/>
    <property type="evidence" value="ECO:0007669"/>
    <property type="project" value="InterPro"/>
</dbReference>
<comment type="cofactor">
    <cofactor evidence="17">
        <name>Mg(2+)</name>
        <dbReference type="ChEBI" id="CHEBI:18420"/>
    </cofactor>
    <text evidence="17">Binds 2 magnesium ions per subunit.</text>
</comment>
<evidence type="ECO:0000256" key="6">
    <source>
        <dbReference type="ARBA" id="ARBA00022679"/>
    </source>
</evidence>
<accession>A0A9D2C8C3</accession>
<evidence type="ECO:0000256" key="10">
    <source>
        <dbReference type="ARBA" id="ARBA00022763"/>
    </source>
</evidence>
<dbReference type="InterPro" id="IPR001126">
    <property type="entry name" value="UmuC"/>
</dbReference>
<keyword evidence="10 17" id="KW-0227">DNA damage</keyword>
<dbReference type="CDD" id="cd03586">
    <property type="entry name" value="PolY_Pol_IV_kappa"/>
    <property type="match status" value="1"/>
</dbReference>
<dbReference type="Proteomes" id="UP000824005">
    <property type="component" value="Unassembled WGS sequence"/>
</dbReference>
<comment type="subcellular location">
    <subcellularLocation>
        <location evidence="1 17">Cytoplasm</location>
    </subcellularLocation>
</comment>
<evidence type="ECO:0000256" key="12">
    <source>
        <dbReference type="ARBA" id="ARBA00022932"/>
    </source>
</evidence>
<dbReference type="GO" id="GO:0006261">
    <property type="term" value="P:DNA-templated DNA replication"/>
    <property type="evidence" value="ECO:0007669"/>
    <property type="project" value="UniProtKB-UniRule"/>
</dbReference>
<dbReference type="NCBIfam" id="NF003015">
    <property type="entry name" value="PRK03858.1"/>
    <property type="match status" value="1"/>
</dbReference>
<comment type="similarity">
    <text evidence="2 17">Belongs to the DNA polymerase type-Y family.</text>
</comment>
<dbReference type="FunFam" id="3.40.1170.60:FF:000001">
    <property type="entry name" value="DNA polymerase IV"/>
    <property type="match status" value="1"/>
</dbReference>